<evidence type="ECO:0000259" key="1">
    <source>
        <dbReference type="Pfam" id="PF12697"/>
    </source>
</evidence>
<dbReference type="AlphaFoldDB" id="A0A6I6INK0"/>
<dbReference type="InterPro" id="IPR029058">
    <property type="entry name" value="AB_hydrolase_fold"/>
</dbReference>
<dbReference type="Pfam" id="PF12697">
    <property type="entry name" value="Abhydrolase_6"/>
    <property type="match status" value="1"/>
</dbReference>
<dbReference type="EMBL" id="CP034348">
    <property type="protein sequence ID" value="QGX97393.1"/>
    <property type="molecule type" value="Genomic_DNA"/>
</dbReference>
<organism evidence="2 3">
    <name type="scientific">Roseovarius faecimaris</name>
    <dbReference type="NCBI Taxonomy" id="2494550"/>
    <lineage>
        <taxon>Bacteria</taxon>
        <taxon>Pseudomonadati</taxon>
        <taxon>Pseudomonadota</taxon>
        <taxon>Alphaproteobacteria</taxon>
        <taxon>Rhodobacterales</taxon>
        <taxon>Roseobacteraceae</taxon>
        <taxon>Roseovarius</taxon>
    </lineage>
</organism>
<dbReference type="GO" id="GO:0016020">
    <property type="term" value="C:membrane"/>
    <property type="evidence" value="ECO:0007669"/>
    <property type="project" value="TreeGrafter"/>
</dbReference>
<feature type="domain" description="AB hydrolase-1" evidence="1">
    <location>
        <begin position="24"/>
        <end position="255"/>
    </location>
</feature>
<dbReference type="OrthoDB" id="9804723at2"/>
<protein>
    <submittedName>
        <fullName evidence="2">Alpha/beta hydrolase</fullName>
    </submittedName>
</protein>
<sequence length="266" mass="28027">MPKGERAGFPTYWTTFGQGPRRALMIHCSLAHSGAWGGLARHLSGALTMTAFDLPGHGRSAGWDGRGEVQGVAAGIAASFCEEPVDVIGHSFGATVALRLAVERPELVRSLVLIEPVWFRMAECDAAEVFADHVSRMAPYAAALEAGDRLEAARIFTGLWGDGTPWEAIPPAQAEALAAQVPLVEAGAEALYGDPGAMLERLGELRCPVLLIAGSESPPVIEAIHDGLAARIAQAERAVVVGAGHMVPITHAGQVSREVLRFLQTS</sequence>
<accession>A0A6I6INK0</accession>
<dbReference type="PANTHER" id="PTHR43798:SF33">
    <property type="entry name" value="HYDROLASE, PUTATIVE (AFU_ORTHOLOGUE AFUA_2G14860)-RELATED"/>
    <property type="match status" value="1"/>
</dbReference>
<reference evidence="3" key="1">
    <citation type="submission" date="2018-12" db="EMBL/GenBank/DDBJ databases">
        <title>Complete genome sequence of Roseovarius sp. MME-070.</title>
        <authorList>
            <person name="Nam Y.-D."/>
            <person name="Kang J."/>
            <person name="Chung W.-H."/>
            <person name="Park Y.S."/>
        </authorList>
    </citation>
    <scope>NUCLEOTIDE SEQUENCE [LARGE SCALE GENOMIC DNA]</scope>
    <source>
        <strain evidence="3">MME-070</strain>
    </source>
</reference>
<name>A0A6I6INK0_9RHOB</name>
<dbReference type="GO" id="GO:0016787">
    <property type="term" value="F:hydrolase activity"/>
    <property type="evidence" value="ECO:0007669"/>
    <property type="project" value="UniProtKB-KW"/>
</dbReference>
<dbReference type="InterPro" id="IPR050266">
    <property type="entry name" value="AB_hydrolase_sf"/>
</dbReference>
<keyword evidence="3" id="KW-1185">Reference proteome</keyword>
<evidence type="ECO:0000313" key="3">
    <source>
        <dbReference type="Proteomes" id="UP000428330"/>
    </source>
</evidence>
<dbReference type="Proteomes" id="UP000428330">
    <property type="component" value="Chromosome"/>
</dbReference>
<dbReference type="Gene3D" id="3.40.50.1820">
    <property type="entry name" value="alpha/beta hydrolase"/>
    <property type="match status" value="1"/>
</dbReference>
<gene>
    <name evidence="2" type="ORF">EI983_03500</name>
</gene>
<dbReference type="PRINTS" id="PR00111">
    <property type="entry name" value="ABHYDROLASE"/>
</dbReference>
<dbReference type="PANTHER" id="PTHR43798">
    <property type="entry name" value="MONOACYLGLYCEROL LIPASE"/>
    <property type="match status" value="1"/>
</dbReference>
<proteinExistence type="predicted"/>
<dbReference type="KEGG" id="rom:EI983_03500"/>
<keyword evidence="2" id="KW-0378">Hydrolase</keyword>
<evidence type="ECO:0000313" key="2">
    <source>
        <dbReference type="EMBL" id="QGX97393.1"/>
    </source>
</evidence>
<dbReference type="SUPFAM" id="SSF53474">
    <property type="entry name" value="alpha/beta-Hydrolases"/>
    <property type="match status" value="1"/>
</dbReference>
<dbReference type="InterPro" id="IPR000073">
    <property type="entry name" value="AB_hydrolase_1"/>
</dbReference>